<feature type="region of interest" description="Disordered" evidence="1">
    <location>
        <begin position="1"/>
        <end position="21"/>
    </location>
</feature>
<organism evidence="2">
    <name type="scientific">uncultured Solirubrobacteraceae bacterium</name>
    <dbReference type="NCBI Taxonomy" id="1162706"/>
    <lineage>
        <taxon>Bacteria</taxon>
        <taxon>Bacillati</taxon>
        <taxon>Actinomycetota</taxon>
        <taxon>Thermoleophilia</taxon>
        <taxon>Solirubrobacterales</taxon>
        <taxon>Solirubrobacteraceae</taxon>
        <taxon>environmental samples</taxon>
    </lineage>
</organism>
<sequence length="44" mass="4977">CTASGAHLASCSSTHRRSARVPHDVFRRAARQLCMRTGRSWRHV</sequence>
<feature type="non-terminal residue" evidence="2">
    <location>
        <position position="1"/>
    </location>
</feature>
<gene>
    <name evidence="2" type="ORF">AVDCRST_MAG67-4327</name>
</gene>
<feature type="non-terminal residue" evidence="2">
    <location>
        <position position="44"/>
    </location>
</feature>
<dbReference type="AlphaFoldDB" id="A0A6J4TT99"/>
<evidence type="ECO:0000313" key="2">
    <source>
        <dbReference type="EMBL" id="CAA9531650.1"/>
    </source>
</evidence>
<name>A0A6J4TT99_9ACTN</name>
<protein>
    <submittedName>
        <fullName evidence="2">Uncharacterized protein</fullName>
    </submittedName>
</protein>
<accession>A0A6J4TT99</accession>
<proteinExistence type="predicted"/>
<reference evidence="2" key="1">
    <citation type="submission" date="2020-02" db="EMBL/GenBank/DDBJ databases">
        <authorList>
            <person name="Meier V. D."/>
        </authorList>
    </citation>
    <scope>NUCLEOTIDE SEQUENCE</scope>
    <source>
        <strain evidence="2">AVDCRST_MAG67</strain>
    </source>
</reference>
<dbReference type="EMBL" id="CADCVQ010000171">
    <property type="protein sequence ID" value="CAA9531650.1"/>
    <property type="molecule type" value="Genomic_DNA"/>
</dbReference>
<evidence type="ECO:0000256" key="1">
    <source>
        <dbReference type="SAM" id="MobiDB-lite"/>
    </source>
</evidence>